<sequence>MINYFPEKFEEIAINNKRRKDLDARKKKGNDGEVTVFKNLIKIFENNREFLLDGMQTSKK</sequence>
<evidence type="ECO:0000313" key="2">
    <source>
        <dbReference type="Proteomes" id="UP001209694"/>
    </source>
</evidence>
<organism evidence="1 2">
    <name type="scientific">Leptospira levettii</name>
    <dbReference type="NCBI Taxonomy" id="2023178"/>
    <lineage>
        <taxon>Bacteria</taxon>
        <taxon>Pseudomonadati</taxon>
        <taxon>Spirochaetota</taxon>
        <taxon>Spirochaetia</taxon>
        <taxon>Leptospirales</taxon>
        <taxon>Leptospiraceae</taxon>
        <taxon>Leptospira</taxon>
    </lineage>
</organism>
<reference evidence="1" key="1">
    <citation type="submission" date="2022-06" db="EMBL/GenBank/DDBJ databases">
        <title>Leptospira isolates from biofilms formed at urban environments.</title>
        <authorList>
            <person name="Ribeiro P.S."/>
            <person name="Sousa T."/>
            <person name="Carvalho N."/>
            <person name="Aburjaile F."/>
            <person name="Neves F."/>
            <person name="Oliveira D."/>
            <person name="Blanco L."/>
            <person name="Lima J."/>
            <person name="Costa F."/>
            <person name="Brenig B."/>
            <person name="Soares S."/>
            <person name="Ramos R."/>
            <person name="Goes-Neto A."/>
            <person name="Matiuzzi M."/>
            <person name="Azevedo V."/>
            <person name="Ristow P."/>
        </authorList>
    </citation>
    <scope>NUCLEOTIDE SEQUENCE</scope>
    <source>
        <strain evidence="1">VSF7</strain>
    </source>
</reference>
<evidence type="ECO:0000313" key="1">
    <source>
        <dbReference type="EMBL" id="MCW7517169.1"/>
    </source>
</evidence>
<dbReference type="RefSeq" id="WP_265394620.1">
    <property type="nucleotide sequence ID" value="NZ_JAMQQD010000011.1"/>
</dbReference>
<dbReference type="EMBL" id="JAMQQD010000011">
    <property type="protein sequence ID" value="MCW7517169.1"/>
    <property type="molecule type" value="Genomic_DNA"/>
</dbReference>
<gene>
    <name evidence="1" type="ORF">ND810_18525</name>
</gene>
<name>A0AAW5VBC5_9LEPT</name>
<dbReference type="Proteomes" id="UP001209694">
    <property type="component" value="Unassembled WGS sequence"/>
</dbReference>
<protein>
    <submittedName>
        <fullName evidence="1">Uncharacterized protein</fullName>
    </submittedName>
</protein>
<comment type="caution">
    <text evidence="1">The sequence shown here is derived from an EMBL/GenBank/DDBJ whole genome shotgun (WGS) entry which is preliminary data.</text>
</comment>
<accession>A0AAW5VBC5</accession>
<proteinExistence type="predicted"/>
<dbReference type="AlphaFoldDB" id="A0AAW5VBC5"/>